<dbReference type="SUPFAM" id="SSF55920">
    <property type="entry name" value="Creatinase/aminopeptidase"/>
    <property type="match status" value="1"/>
</dbReference>
<dbReference type="InterPro" id="IPR036005">
    <property type="entry name" value="Creatinase/aminopeptidase-like"/>
</dbReference>
<dbReference type="InterPro" id="IPR000994">
    <property type="entry name" value="Pept_M24"/>
</dbReference>
<dbReference type="EMBL" id="JAPFQP010000002">
    <property type="protein sequence ID" value="MCX2719449.1"/>
    <property type="molecule type" value="Genomic_DNA"/>
</dbReference>
<accession>A0AAE3ML59</accession>
<dbReference type="Pfam" id="PF00557">
    <property type="entry name" value="Peptidase_M24"/>
    <property type="match status" value="1"/>
</dbReference>
<proteinExistence type="predicted"/>
<name>A0AAE3ML59_9FLAO</name>
<sequence length="448" mass="51788">MNKILLLLFCSISCIVYGQHILPEEDRARVVDELLEERFRDVLPRIMDATEIDMWILISREYNEDPVLRTMLPATWLNARRRTILVFYRDKQRDTTERLAVARYNIGRSILSAWDKEKEPDQWKRLIQIIQERNPGKIGLNYSDDHNIADGLDKTDYDAFMKRLPSKFRKRVVSAEQLAVRWIETRTEREMVIYNQLVSLTHEIIAEAFSEKVITPGVTTTTEVEWWFRQKVTDLGLETWFHPTVDVQRTQEKLVSHLYSFSGRPEDMVILPGDLLHCDFGITYLRLNTDCQELAYVLKPGEKEAPEFLRDALKDGNRVQDFLTENMIAGRTGNQILSVALKAGKQAGLRPAIYTHPLGSYGHSAGTTIGMWDSQGGVMKDDGENYPLNPDTVYAIELNTTVYIPEWKRDIRVMLEEAGYFGKEGFRYVNGRQTELLLIPRVSQHLGN</sequence>
<feature type="domain" description="Peptidase M24" evidence="1">
    <location>
        <begin position="201"/>
        <end position="412"/>
    </location>
</feature>
<dbReference type="RefSeq" id="WP_266012121.1">
    <property type="nucleotide sequence ID" value="NZ_JAPFQP010000002.1"/>
</dbReference>
<dbReference type="Proteomes" id="UP001207116">
    <property type="component" value="Unassembled WGS sequence"/>
</dbReference>
<organism evidence="2 3">
    <name type="scientific">Lentiprolixibacter aurantiacus</name>
    <dbReference type="NCBI Taxonomy" id="2993939"/>
    <lineage>
        <taxon>Bacteria</taxon>
        <taxon>Pseudomonadati</taxon>
        <taxon>Bacteroidota</taxon>
        <taxon>Flavobacteriia</taxon>
        <taxon>Flavobacteriales</taxon>
        <taxon>Flavobacteriaceae</taxon>
        <taxon>Lentiprolixibacter</taxon>
    </lineage>
</organism>
<evidence type="ECO:0000313" key="2">
    <source>
        <dbReference type="EMBL" id="MCX2719449.1"/>
    </source>
</evidence>
<evidence type="ECO:0000313" key="3">
    <source>
        <dbReference type="Proteomes" id="UP001207116"/>
    </source>
</evidence>
<dbReference type="AlphaFoldDB" id="A0AAE3ML59"/>
<protein>
    <submittedName>
        <fullName evidence="2">M24 family metallopeptidase</fullName>
    </submittedName>
</protein>
<comment type="caution">
    <text evidence="2">The sequence shown here is derived from an EMBL/GenBank/DDBJ whole genome shotgun (WGS) entry which is preliminary data.</text>
</comment>
<evidence type="ECO:0000259" key="1">
    <source>
        <dbReference type="Pfam" id="PF00557"/>
    </source>
</evidence>
<gene>
    <name evidence="2" type="ORF">OO016_07545</name>
</gene>
<dbReference type="Gene3D" id="3.90.230.10">
    <property type="entry name" value="Creatinase/methionine aminopeptidase superfamily"/>
    <property type="match status" value="1"/>
</dbReference>
<keyword evidence="3" id="KW-1185">Reference proteome</keyword>
<reference evidence="2" key="1">
    <citation type="submission" date="2022-11" db="EMBL/GenBank/DDBJ databases">
        <title>The characterization of three novel Bacteroidetes species and genomic analysis of their roles in tidal elemental geochemical cycles.</title>
        <authorList>
            <person name="Ma K.-J."/>
        </authorList>
    </citation>
    <scope>NUCLEOTIDE SEQUENCE</scope>
    <source>
        <strain evidence="2">M415</strain>
    </source>
</reference>